<proteinExistence type="predicted"/>
<keyword evidence="2" id="KW-1185">Reference proteome</keyword>
<comment type="caution">
    <text evidence="1">The sequence shown here is derived from an EMBL/GenBank/DDBJ whole genome shotgun (WGS) entry which is preliminary data.</text>
</comment>
<reference evidence="1 2" key="1">
    <citation type="journal article" date="2022" name="bioRxiv">
        <title>The genome of the oomycete Peronosclerospora sorghi, a cosmopolitan pathogen of maize and sorghum, is inflated with dispersed pseudogenes.</title>
        <authorList>
            <person name="Fletcher K."/>
            <person name="Martin F."/>
            <person name="Isakeit T."/>
            <person name="Cavanaugh K."/>
            <person name="Magill C."/>
            <person name="Michelmore R."/>
        </authorList>
    </citation>
    <scope>NUCLEOTIDE SEQUENCE [LARGE SCALE GENOMIC DNA]</scope>
    <source>
        <strain evidence="1">P6</strain>
    </source>
</reference>
<accession>A0ACC0W872</accession>
<evidence type="ECO:0000313" key="2">
    <source>
        <dbReference type="Proteomes" id="UP001163321"/>
    </source>
</evidence>
<dbReference type="EMBL" id="CM047582">
    <property type="protein sequence ID" value="KAI9914932.1"/>
    <property type="molecule type" value="Genomic_DNA"/>
</dbReference>
<dbReference type="Proteomes" id="UP001163321">
    <property type="component" value="Chromosome 3"/>
</dbReference>
<name>A0ACC0W872_9STRA</name>
<evidence type="ECO:0000313" key="1">
    <source>
        <dbReference type="EMBL" id="KAI9914932.1"/>
    </source>
</evidence>
<sequence length="755" mass="82079">MLLCHYVVLAAILHVSVQAAAKTRTTNDELTSPASYLARGYASTLDEHAPRLTIIHDSLLTESVCDGAPVVIRKSSTVPPNGGCLATQSRYNLSCSCLAGYAHQTHWDFKLQAPDAASHAASPVPMSMQAGTIVAVTSLMLLDVPSTVRTLTIQGTSAVPMPVQLEHAPTGDTRVAIVRADDGSALTSVDLVNLDLAKVPIDATFVPTTLTKLDLTGNNLSSLYTKLPASPEAMHAMTEILVPNNSLTTLPLHLLQFPNLQTLDVRGNRITNRTISSQDFATLSHLAHFYLEPQAAARPPAATDCPHGDWQQVHDATFCVVSTAPSTSNSSSSTPELVVTDNTQSWTLLLLLAALGGCLVGFLLFCSASTLFREPKTHAGAASTTDEDDSVEHVQTPRGREDPPEAAYTSLHATFHAGLLTNPVMLAHRLEYHDVRLGRCMSKGGFGLVYRGMYKHRRVAIKKIRRDKCEHVAHLRVFVREIALLASLRHDRIVEFIGVAWDSLRNLCAVTEYMDRGDLRDVLYALKCHGSPLDTTLTWHGQKLTIALHIAQGLAYMHSRSPKVIHRDLKSKNVLLNDAYDAKLSDFGVSRARPTTLGEHKSSPTNAATFMTPGVGTSFWIAPEVLLGKEYDEQADVFSFGVVLSELDTDDYPYWNSGHVPGGQGDPTARRAQEQKILEKVARGSLRPTFYNDCPAGILALAASCLDGRPEKRPSAAQVVCTLSELRSHLHTHDEYPQAEPEPDAIVTAGFLLNE</sequence>
<gene>
    <name evidence="1" type="ORF">PsorP6_007965</name>
</gene>
<organism evidence="1 2">
    <name type="scientific">Peronosclerospora sorghi</name>
    <dbReference type="NCBI Taxonomy" id="230839"/>
    <lineage>
        <taxon>Eukaryota</taxon>
        <taxon>Sar</taxon>
        <taxon>Stramenopiles</taxon>
        <taxon>Oomycota</taxon>
        <taxon>Peronosporomycetes</taxon>
        <taxon>Peronosporales</taxon>
        <taxon>Peronosporaceae</taxon>
        <taxon>Peronosclerospora</taxon>
    </lineage>
</organism>
<protein>
    <submittedName>
        <fullName evidence="1">Uncharacterized protein</fullName>
    </submittedName>
</protein>